<dbReference type="AlphaFoldDB" id="A0A8D8XJD4"/>
<feature type="transmembrane region" description="Helical" evidence="1">
    <location>
        <begin position="58"/>
        <end position="79"/>
    </location>
</feature>
<accession>A0A8D8XJD4</accession>
<keyword evidence="1" id="KW-0812">Transmembrane</keyword>
<dbReference type="EMBL" id="HBUF01338962">
    <property type="protein sequence ID" value="CAG6699278.1"/>
    <property type="molecule type" value="Transcribed_RNA"/>
</dbReference>
<feature type="transmembrane region" description="Helical" evidence="1">
    <location>
        <begin position="28"/>
        <end position="51"/>
    </location>
</feature>
<evidence type="ECO:0000313" key="2">
    <source>
        <dbReference type="EMBL" id="CAG6699283.1"/>
    </source>
</evidence>
<protein>
    <submittedName>
        <fullName evidence="2">Uncharacterized protein</fullName>
    </submittedName>
</protein>
<dbReference type="EMBL" id="HBUF01338957">
    <property type="protein sequence ID" value="CAG6699250.1"/>
    <property type="molecule type" value="Transcribed_RNA"/>
</dbReference>
<sequence length="109" mass="12947">MFVGILSLKRTFRCVVQSLSGIQLVPNLPVLFICYVSHEVFFCFFILIFLFNPICHQIFFLCLFIEYVCFQVFFFFILICHDKFLLFNPICLQIFILSKEKKDGSKFFA</sequence>
<reference evidence="2" key="1">
    <citation type="submission" date="2021-05" db="EMBL/GenBank/DDBJ databases">
        <authorList>
            <person name="Alioto T."/>
            <person name="Alioto T."/>
            <person name="Gomez Garrido J."/>
        </authorList>
    </citation>
    <scope>NUCLEOTIDE SEQUENCE</scope>
</reference>
<keyword evidence="1" id="KW-1133">Transmembrane helix</keyword>
<keyword evidence="1" id="KW-0472">Membrane</keyword>
<organism evidence="2">
    <name type="scientific">Cacopsylla melanoneura</name>
    <dbReference type="NCBI Taxonomy" id="428564"/>
    <lineage>
        <taxon>Eukaryota</taxon>
        <taxon>Metazoa</taxon>
        <taxon>Ecdysozoa</taxon>
        <taxon>Arthropoda</taxon>
        <taxon>Hexapoda</taxon>
        <taxon>Insecta</taxon>
        <taxon>Pterygota</taxon>
        <taxon>Neoptera</taxon>
        <taxon>Paraneoptera</taxon>
        <taxon>Hemiptera</taxon>
        <taxon>Sternorrhyncha</taxon>
        <taxon>Psylloidea</taxon>
        <taxon>Psyllidae</taxon>
        <taxon>Psyllinae</taxon>
        <taxon>Cacopsylla</taxon>
    </lineage>
</organism>
<proteinExistence type="predicted"/>
<dbReference type="EMBL" id="HBUF01338955">
    <property type="protein sequence ID" value="CAG6699240.1"/>
    <property type="molecule type" value="Transcribed_RNA"/>
</dbReference>
<dbReference type="EMBL" id="HBUF01338959">
    <property type="protein sequence ID" value="CAG6699260.1"/>
    <property type="molecule type" value="Transcribed_RNA"/>
</dbReference>
<dbReference type="EMBL" id="HBUF01338960">
    <property type="protein sequence ID" value="CAG6699268.1"/>
    <property type="molecule type" value="Transcribed_RNA"/>
</dbReference>
<evidence type="ECO:0000256" key="1">
    <source>
        <dbReference type="SAM" id="Phobius"/>
    </source>
</evidence>
<dbReference type="EMBL" id="HBUF01338963">
    <property type="protein sequence ID" value="CAG6699283.1"/>
    <property type="molecule type" value="Transcribed_RNA"/>
</dbReference>
<name>A0A8D8XJD4_9HEMI</name>